<feature type="domain" description="RRM" evidence="4">
    <location>
        <begin position="58"/>
        <end position="136"/>
    </location>
</feature>
<keyword evidence="6" id="KW-1185">Reference proteome</keyword>
<accession>A0A5C3KZ12</accession>
<evidence type="ECO:0000256" key="1">
    <source>
        <dbReference type="ARBA" id="ARBA00022884"/>
    </source>
</evidence>
<dbReference type="OrthoDB" id="5382468at2759"/>
<dbReference type="InterPro" id="IPR025715">
    <property type="entry name" value="FoP_C"/>
</dbReference>
<dbReference type="SUPFAM" id="SSF54928">
    <property type="entry name" value="RNA-binding domain, RBD"/>
    <property type="match status" value="1"/>
</dbReference>
<dbReference type="SMART" id="SM01218">
    <property type="entry name" value="FoP_duplication"/>
    <property type="match status" value="1"/>
</dbReference>
<evidence type="ECO:0000256" key="2">
    <source>
        <dbReference type="PROSITE-ProRule" id="PRU00176"/>
    </source>
</evidence>
<dbReference type="InterPro" id="IPR035979">
    <property type="entry name" value="RBD_domain_sf"/>
</dbReference>
<feature type="compositionally biased region" description="Basic and acidic residues" evidence="3">
    <location>
        <begin position="201"/>
        <end position="222"/>
    </location>
</feature>
<dbReference type="SMART" id="SM00360">
    <property type="entry name" value="RRM"/>
    <property type="match status" value="1"/>
</dbReference>
<dbReference type="InterPro" id="IPR012677">
    <property type="entry name" value="Nucleotide-bd_a/b_plait_sf"/>
</dbReference>
<gene>
    <name evidence="5" type="ORF">FA15DRAFT_624396</name>
</gene>
<dbReference type="InterPro" id="IPR000504">
    <property type="entry name" value="RRM_dom"/>
</dbReference>
<dbReference type="EMBL" id="ML210277">
    <property type="protein sequence ID" value="TFK21148.1"/>
    <property type="molecule type" value="Genomic_DNA"/>
</dbReference>
<dbReference type="STRING" id="230819.A0A5C3KZ12"/>
<evidence type="ECO:0000313" key="6">
    <source>
        <dbReference type="Proteomes" id="UP000307440"/>
    </source>
</evidence>
<name>A0A5C3KZ12_COPMA</name>
<feature type="region of interest" description="Disordered" evidence="3">
    <location>
        <begin position="134"/>
        <end position="250"/>
    </location>
</feature>
<dbReference type="Proteomes" id="UP000307440">
    <property type="component" value="Unassembled WGS sequence"/>
</dbReference>
<dbReference type="GO" id="GO:0006406">
    <property type="term" value="P:mRNA export from nucleus"/>
    <property type="evidence" value="ECO:0007669"/>
    <property type="project" value="TreeGrafter"/>
</dbReference>
<dbReference type="AlphaFoldDB" id="A0A5C3KZ12"/>
<evidence type="ECO:0000259" key="4">
    <source>
        <dbReference type="PROSITE" id="PS50102"/>
    </source>
</evidence>
<sequence>MASLRGNARKPYNRPPKGDADAPWQHDLFGNSDRRGNKQGANSAGSTLVSTPSTGVSCKIKVTNLHYEVMPKDLNSIFGQIGTLVREPLLLYDDSGRSRGTALITFETEAEAVRAKKQYDGILAKGQPMKIEFQAPPAPRRSASAPSTASLLNRMEKKPLLERLSRDDTATVQKQPAAGKGIAQGRGRIGPIRAKAPRPQRPKEAKQKQKPKTAEDLDKELDAFMGDSTPASAPPSTDPSAAVELDVEMT</sequence>
<feature type="compositionally biased region" description="Polar residues" evidence="3">
    <location>
        <begin position="39"/>
        <end position="52"/>
    </location>
</feature>
<dbReference type="PANTHER" id="PTHR19965:SF35">
    <property type="entry name" value="RNA ANNEALING PROTEIN YRA1"/>
    <property type="match status" value="1"/>
</dbReference>
<dbReference type="CDD" id="cd12418">
    <property type="entry name" value="RRM_Aly_REF_like"/>
    <property type="match status" value="1"/>
</dbReference>
<evidence type="ECO:0000256" key="3">
    <source>
        <dbReference type="SAM" id="MobiDB-lite"/>
    </source>
</evidence>
<proteinExistence type="predicted"/>
<dbReference type="Pfam" id="PF13865">
    <property type="entry name" value="FoP_duplication"/>
    <property type="match status" value="1"/>
</dbReference>
<dbReference type="Pfam" id="PF00076">
    <property type="entry name" value="RRM_1"/>
    <property type="match status" value="1"/>
</dbReference>
<reference evidence="5 6" key="1">
    <citation type="journal article" date="2019" name="Nat. Ecol. Evol.">
        <title>Megaphylogeny resolves global patterns of mushroom evolution.</title>
        <authorList>
            <person name="Varga T."/>
            <person name="Krizsan K."/>
            <person name="Foldi C."/>
            <person name="Dima B."/>
            <person name="Sanchez-Garcia M."/>
            <person name="Sanchez-Ramirez S."/>
            <person name="Szollosi G.J."/>
            <person name="Szarkandi J.G."/>
            <person name="Papp V."/>
            <person name="Albert L."/>
            <person name="Andreopoulos W."/>
            <person name="Angelini C."/>
            <person name="Antonin V."/>
            <person name="Barry K.W."/>
            <person name="Bougher N.L."/>
            <person name="Buchanan P."/>
            <person name="Buyck B."/>
            <person name="Bense V."/>
            <person name="Catcheside P."/>
            <person name="Chovatia M."/>
            <person name="Cooper J."/>
            <person name="Damon W."/>
            <person name="Desjardin D."/>
            <person name="Finy P."/>
            <person name="Geml J."/>
            <person name="Haridas S."/>
            <person name="Hughes K."/>
            <person name="Justo A."/>
            <person name="Karasinski D."/>
            <person name="Kautmanova I."/>
            <person name="Kiss B."/>
            <person name="Kocsube S."/>
            <person name="Kotiranta H."/>
            <person name="LaButti K.M."/>
            <person name="Lechner B.E."/>
            <person name="Liimatainen K."/>
            <person name="Lipzen A."/>
            <person name="Lukacs Z."/>
            <person name="Mihaltcheva S."/>
            <person name="Morgado L.N."/>
            <person name="Niskanen T."/>
            <person name="Noordeloos M.E."/>
            <person name="Ohm R.A."/>
            <person name="Ortiz-Santana B."/>
            <person name="Ovrebo C."/>
            <person name="Racz N."/>
            <person name="Riley R."/>
            <person name="Savchenko A."/>
            <person name="Shiryaev A."/>
            <person name="Soop K."/>
            <person name="Spirin V."/>
            <person name="Szebenyi C."/>
            <person name="Tomsovsky M."/>
            <person name="Tulloss R.E."/>
            <person name="Uehling J."/>
            <person name="Grigoriev I.V."/>
            <person name="Vagvolgyi C."/>
            <person name="Papp T."/>
            <person name="Martin F.M."/>
            <person name="Miettinen O."/>
            <person name="Hibbett D.S."/>
            <person name="Nagy L.G."/>
        </authorList>
    </citation>
    <scope>NUCLEOTIDE SEQUENCE [LARGE SCALE GENOMIC DNA]</scope>
    <source>
        <strain evidence="5 6">CBS 121175</strain>
    </source>
</reference>
<dbReference type="InterPro" id="IPR051229">
    <property type="entry name" value="ALYREF_mRNA_export"/>
</dbReference>
<dbReference type="PROSITE" id="PS50102">
    <property type="entry name" value="RRM"/>
    <property type="match status" value="1"/>
</dbReference>
<evidence type="ECO:0000313" key="5">
    <source>
        <dbReference type="EMBL" id="TFK21148.1"/>
    </source>
</evidence>
<protein>
    <recommendedName>
        <fullName evidence="4">RRM domain-containing protein</fullName>
    </recommendedName>
</protein>
<dbReference type="PANTHER" id="PTHR19965">
    <property type="entry name" value="RNA AND EXPORT FACTOR BINDING PROTEIN"/>
    <property type="match status" value="1"/>
</dbReference>
<feature type="region of interest" description="Disordered" evidence="3">
    <location>
        <begin position="1"/>
        <end position="52"/>
    </location>
</feature>
<organism evidence="5 6">
    <name type="scientific">Coprinopsis marcescibilis</name>
    <name type="common">Agaric fungus</name>
    <name type="synonym">Psathyrella marcescibilis</name>
    <dbReference type="NCBI Taxonomy" id="230819"/>
    <lineage>
        <taxon>Eukaryota</taxon>
        <taxon>Fungi</taxon>
        <taxon>Dikarya</taxon>
        <taxon>Basidiomycota</taxon>
        <taxon>Agaricomycotina</taxon>
        <taxon>Agaricomycetes</taxon>
        <taxon>Agaricomycetidae</taxon>
        <taxon>Agaricales</taxon>
        <taxon>Agaricineae</taxon>
        <taxon>Psathyrellaceae</taxon>
        <taxon>Coprinopsis</taxon>
    </lineage>
</organism>
<keyword evidence="1 2" id="KW-0694">RNA-binding</keyword>
<dbReference type="Gene3D" id="3.30.70.330">
    <property type="match status" value="1"/>
</dbReference>
<feature type="compositionally biased region" description="Basic and acidic residues" evidence="3">
    <location>
        <begin position="154"/>
        <end position="169"/>
    </location>
</feature>
<feature type="compositionally biased region" description="Low complexity" evidence="3">
    <location>
        <begin position="140"/>
        <end position="150"/>
    </location>
</feature>
<dbReference type="GO" id="GO:0005634">
    <property type="term" value="C:nucleus"/>
    <property type="evidence" value="ECO:0007669"/>
    <property type="project" value="TreeGrafter"/>
</dbReference>
<dbReference type="GO" id="GO:0003729">
    <property type="term" value="F:mRNA binding"/>
    <property type="evidence" value="ECO:0007669"/>
    <property type="project" value="TreeGrafter"/>
</dbReference>